<dbReference type="Gene3D" id="3.40.50.300">
    <property type="entry name" value="P-loop containing nucleotide triphosphate hydrolases"/>
    <property type="match status" value="1"/>
</dbReference>
<keyword evidence="4 7" id="KW-0067">ATP-binding</keyword>
<comment type="caution">
    <text evidence="7">The sequence shown here is derived from an EMBL/GenBank/DDBJ whole genome shotgun (WGS) entry which is preliminary data.</text>
</comment>
<evidence type="ECO:0000256" key="5">
    <source>
        <dbReference type="SAM" id="MobiDB-lite"/>
    </source>
</evidence>
<accession>A0ABT4UED8</accession>
<dbReference type="InterPro" id="IPR017871">
    <property type="entry name" value="ABC_transporter-like_CS"/>
</dbReference>
<sequence length="241" mass="25457">MNHRTPTAVELHGVSAGYGRTPVLEGVDAAVPSGRTTALVGPNGSGTSTLLGVLAGVHAPERGRVERRHLRRAALVVQRSAVSDALPVTVRETVAMGRWEHLGPWRRPGERDRAVVAGCMERLDIADLADRPLGALSGGQRQRVLLAQGLAQQSDLLLLDEPSTGLDARAQEAIQRVLEEVAAEGVTVVFATHDPEAAGRADHRLHLRHGRIAATSEAASPRTEGEAPRAEGEAPRADAAV</sequence>
<gene>
    <name evidence="7" type="primary">aztA</name>
    <name evidence="7" type="ORF">O4J56_31895</name>
</gene>
<dbReference type="Proteomes" id="UP001527866">
    <property type="component" value="Unassembled WGS sequence"/>
</dbReference>
<dbReference type="Pfam" id="PF00005">
    <property type="entry name" value="ABC_tran"/>
    <property type="match status" value="1"/>
</dbReference>
<keyword evidence="2" id="KW-0813">Transport</keyword>
<dbReference type="EMBL" id="JAQFWQ010000199">
    <property type="protein sequence ID" value="MDA2815288.1"/>
    <property type="molecule type" value="Genomic_DNA"/>
</dbReference>
<dbReference type="InterPro" id="IPR003439">
    <property type="entry name" value="ABC_transporter-like_ATP-bd"/>
</dbReference>
<dbReference type="PANTHER" id="PTHR42734:SF5">
    <property type="entry name" value="IRON TRANSPORT SYSTEM ATP-BINDING PROTEIN HI_0361-RELATED"/>
    <property type="match status" value="1"/>
</dbReference>
<dbReference type="PROSITE" id="PS00211">
    <property type="entry name" value="ABC_TRANSPORTER_1"/>
    <property type="match status" value="1"/>
</dbReference>
<feature type="domain" description="ABC transporter" evidence="6">
    <location>
        <begin position="9"/>
        <end position="234"/>
    </location>
</feature>
<dbReference type="InterPro" id="IPR003593">
    <property type="entry name" value="AAA+_ATPase"/>
</dbReference>
<feature type="region of interest" description="Disordered" evidence="5">
    <location>
        <begin position="212"/>
        <end position="241"/>
    </location>
</feature>
<dbReference type="RefSeq" id="WP_270690957.1">
    <property type="nucleotide sequence ID" value="NZ_JAQFWQ010000199.1"/>
</dbReference>
<dbReference type="PROSITE" id="PS50893">
    <property type="entry name" value="ABC_TRANSPORTER_2"/>
    <property type="match status" value="1"/>
</dbReference>
<comment type="similarity">
    <text evidence="1">Belongs to the ABC transporter superfamily.</text>
</comment>
<evidence type="ECO:0000256" key="2">
    <source>
        <dbReference type="ARBA" id="ARBA00022448"/>
    </source>
</evidence>
<dbReference type="SUPFAM" id="SSF52540">
    <property type="entry name" value="P-loop containing nucleoside triphosphate hydrolases"/>
    <property type="match status" value="1"/>
</dbReference>
<dbReference type="InterPro" id="IPR047748">
    <property type="entry name" value="AztA-like"/>
</dbReference>
<dbReference type="PANTHER" id="PTHR42734">
    <property type="entry name" value="METAL TRANSPORT SYSTEM ATP-BINDING PROTEIN TM_0124-RELATED"/>
    <property type="match status" value="1"/>
</dbReference>
<dbReference type="SMART" id="SM00382">
    <property type="entry name" value="AAA"/>
    <property type="match status" value="1"/>
</dbReference>
<evidence type="ECO:0000313" key="8">
    <source>
        <dbReference type="Proteomes" id="UP001527866"/>
    </source>
</evidence>
<evidence type="ECO:0000259" key="6">
    <source>
        <dbReference type="PROSITE" id="PS50893"/>
    </source>
</evidence>
<protein>
    <submittedName>
        <fullName evidence="7">Zinc ABC transporter ATP-binding protein AztA</fullName>
    </submittedName>
</protein>
<organism evidence="7 8">
    <name type="scientific">Nocardiopsis endophytica</name>
    <dbReference type="NCBI Taxonomy" id="3018445"/>
    <lineage>
        <taxon>Bacteria</taxon>
        <taxon>Bacillati</taxon>
        <taxon>Actinomycetota</taxon>
        <taxon>Actinomycetes</taxon>
        <taxon>Streptosporangiales</taxon>
        <taxon>Nocardiopsidaceae</taxon>
        <taxon>Nocardiopsis</taxon>
    </lineage>
</organism>
<dbReference type="GO" id="GO:0005524">
    <property type="term" value="F:ATP binding"/>
    <property type="evidence" value="ECO:0007669"/>
    <property type="project" value="UniProtKB-KW"/>
</dbReference>
<keyword evidence="8" id="KW-1185">Reference proteome</keyword>
<evidence type="ECO:0000313" key="7">
    <source>
        <dbReference type="EMBL" id="MDA2815288.1"/>
    </source>
</evidence>
<feature type="compositionally biased region" description="Basic and acidic residues" evidence="5">
    <location>
        <begin position="223"/>
        <end position="241"/>
    </location>
</feature>
<dbReference type="InterPro" id="IPR050153">
    <property type="entry name" value="Metal_Ion_Import_ABC"/>
</dbReference>
<evidence type="ECO:0000256" key="4">
    <source>
        <dbReference type="ARBA" id="ARBA00022840"/>
    </source>
</evidence>
<name>A0ABT4UED8_9ACTN</name>
<reference evidence="7 8" key="1">
    <citation type="submission" date="2023-01" db="EMBL/GenBank/DDBJ databases">
        <title>Draft genome sequence of Nocardiopsis sp. RSe5-2 isolated from halophytes.</title>
        <authorList>
            <person name="Duangmal K."/>
            <person name="Chantavorakit T."/>
        </authorList>
    </citation>
    <scope>NUCLEOTIDE SEQUENCE [LARGE SCALE GENOMIC DNA]</scope>
    <source>
        <strain evidence="7 8">RSe5-2</strain>
    </source>
</reference>
<evidence type="ECO:0000256" key="3">
    <source>
        <dbReference type="ARBA" id="ARBA00022741"/>
    </source>
</evidence>
<keyword evidence="3" id="KW-0547">Nucleotide-binding</keyword>
<evidence type="ECO:0000256" key="1">
    <source>
        <dbReference type="ARBA" id="ARBA00005417"/>
    </source>
</evidence>
<proteinExistence type="inferred from homology"/>
<dbReference type="InterPro" id="IPR027417">
    <property type="entry name" value="P-loop_NTPase"/>
</dbReference>
<dbReference type="NCBIfam" id="NF040873">
    <property type="entry name" value="AztA"/>
    <property type="match status" value="1"/>
</dbReference>